<reference evidence="1" key="2">
    <citation type="submission" date="2011-02" db="EMBL/GenBank/DDBJ databases">
        <authorList>
            <person name="MacLean D."/>
        </authorList>
    </citation>
    <scope>NUCLEOTIDE SEQUENCE</scope>
</reference>
<dbReference type="HOGENOM" id="CLU_1963669_0_0_1"/>
<organism evidence="1">
    <name type="scientific">Albugo laibachii Nc14</name>
    <dbReference type="NCBI Taxonomy" id="890382"/>
    <lineage>
        <taxon>Eukaryota</taxon>
        <taxon>Sar</taxon>
        <taxon>Stramenopiles</taxon>
        <taxon>Oomycota</taxon>
        <taxon>Peronosporomycetes</taxon>
        <taxon>Albuginales</taxon>
        <taxon>Albuginaceae</taxon>
        <taxon>Albugo</taxon>
    </lineage>
</organism>
<accession>F0X2P9</accession>
<reference evidence="1" key="1">
    <citation type="journal article" date="2011" name="PLoS Biol.">
        <title>Gene gain and loss during evolution of obligate parasitism in the white rust pathogen of Arabidopsis thaliana.</title>
        <authorList>
            <person name="Kemen E."/>
            <person name="Gardiner A."/>
            <person name="Schultz-Larsen T."/>
            <person name="Kemen A.C."/>
            <person name="Balmuth A.L."/>
            <person name="Robert-Seilaniantz A."/>
            <person name="Bailey K."/>
            <person name="Holub E."/>
            <person name="Studholme D.J."/>
            <person name="Maclean D."/>
            <person name="Jones J.D."/>
        </authorList>
    </citation>
    <scope>NUCLEOTIDE SEQUENCE</scope>
</reference>
<dbReference type="Pfam" id="PF14223">
    <property type="entry name" value="Retrotran_gag_2"/>
    <property type="match status" value="1"/>
</dbReference>
<proteinExistence type="predicted"/>
<protein>
    <submittedName>
        <fullName evidence="1">AlNc14C1451G12946 protein</fullName>
    </submittedName>
</protein>
<gene>
    <name evidence="1" type="primary">AlNc14C1451G12946</name>
    <name evidence="1" type="ORF">ALNC14_143240</name>
</gene>
<evidence type="ECO:0000313" key="1">
    <source>
        <dbReference type="EMBL" id="CCA28180.1"/>
    </source>
</evidence>
<dbReference type="AlphaFoldDB" id="F0X2P9"/>
<sequence length="135" mass="15559">MKKGADLMELFFEFEEMCMKMQDSGESMNLDDQLIILIENLSDDYDIIVKIIVNSQGMDLFSAKEMLLREYQGMIRKGNKGDGKFWCAKTKSGERFWCAKVKSDATSMGTRKLNVGRTKKRVHYTVTQDQTEVGY</sequence>
<name>F0X2P9_9STRA</name>
<dbReference type="EMBL" id="FR825015">
    <property type="protein sequence ID" value="CCA28180.1"/>
    <property type="molecule type" value="Genomic_DNA"/>
</dbReference>